<reference evidence="1 2" key="1">
    <citation type="journal article" date="2020" name="Genomics">
        <title>Complete, high-quality genomes from long-read metagenomic sequencing of two wolf lichen thalli reveals enigmatic genome architecture.</title>
        <authorList>
            <person name="McKenzie S.K."/>
            <person name="Walston R.F."/>
            <person name="Allen J.L."/>
        </authorList>
    </citation>
    <scope>NUCLEOTIDE SEQUENCE [LARGE SCALE GENOMIC DNA]</scope>
    <source>
        <strain evidence="1">WasteWater1</strain>
    </source>
</reference>
<dbReference type="Proteomes" id="UP000593566">
    <property type="component" value="Unassembled WGS sequence"/>
</dbReference>
<dbReference type="GeneID" id="59333134"/>
<sequence>MDFNMGCYPILSFEIRDYYEKVSKGLIEERPYDYWGPESEKEKAHWRQWCLPIKKSFRPIDWDSGFTGRGMMALWNADEDLVVKNKKKAMERPGLVGPLGEMFVVDVDPLSDAIVWRIDSSSSSEAEVGKGRKKQKRSSFEAANKMYKRAKEHFAALT</sequence>
<evidence type="ECO:0000313" key="1">
    <source>
        <dbReference type="EMBL" id="KAF6230386.1"/>
    </source>
</evidence>
<dbReference type="RefSeq" id="XP_037157643.1">
    <property type="nucleotide sequence ID" value="XM_037295642.1"/>
</dbReference>
<evidence type="ECO:0000313" key="2">
    <source>
        <dbReference type="Proteomes" id="UP000593566"/>
    </source>
</evidence>
<gene>
    <name evidence="1" type="ORF">HO133_004728</name>
</gene>
<keyword evidence="2" id="KW-1185">Reference proteome</keyword>
<dbReference type="EMBL" id="JACCJB010000002">
    <property type="protein sequence ID" value="KAF6230386.1"/>
    <property type="molecule type" value="Genomic_DNA"/>
</dbReference>
<proteinExistence type="predicted"/>
<comment type="caution">
    <text evidence="1">The sequence shown here is derived from an EMBL/GenBank/DDBJ whole genome shotgun (WGS) entry which is preliminary data.</text>
</comment>
<protein>
    <submittedName>
        <fullName evidence="1">Uncharacterized protein</fullName>
    </submittedName>
</protein>
<accession>A0A8H6KZY0</accession>
<name>A0A8H6KZY0_9LECA</name>
<dbReference type="AlphaFoldDB" id="A0A8H6KZY0"/>
<organism evidence="1 2">
    <name type="scientific">Letharia lupina</name>
    <dbReference type="NCBI Taxonomy" id="560253"/>
    <lineage>
        <taxon>Eukaryota</taxon>
        <taxon>Fungi</taxon>
        <taxon>Dikarya</taxon>
        <taxon>Ascomycota</taxon>
        <taxon>Pezizomycotina</taxon>
        <taxon>Lecanoromycetes</taxon>
        <taxon>OSLEUM clade</taxon>
        <taxon>Lecanoromycetidae</taxon>
        <taxon>Lecanorales</taxon>
        <taxon>Lecanorineae</taxon>
        <taxon>Parmeliaceae</taxon>
        <taxon>Letharia</taxon>
    </lineage>
</organism>